<comment type="subcellular location">
    <subcellularLocation>
        <location evidence="1">Membrane</location>
        <topology evidence="1">Single-pass type II membrane protein</topology>
    </subcellularLocation>
</comment>
<evidence type="ECO:0000313" key="8">
    <source>
        <dbReference type="EMBL" id="WOG89233.1"/>
    </source>
</evidence>
<name>A0AAF1ANH6_DAUCS</name>
<keyword evidence="4" id="KW-0735">Signal-anchor</keyword>
<keyword evidence="7" id="KW-0812">Transmembrane</keyword>
<protein>
    <submittedName>
        <fullName evidence="8">Uncharacterized protein</fullName>
    </submittedName>
</protein>
<evidence type="ECO:0000256" key="5">
    <source>
        <dbReference type="ARBA" id="ARBA00023002"/>
    </source>
</evidence>
<reference evidence="8" key="2">
    <citation type="submission" date="2022-03" db="EMBL/GenBank/DDBJ databases">
        <title>Draft title - Genomic analysis of global carrot germplasm unveils the trajectory of domestication and the origin of high carotenoid orange carrot.</title>
        <authorList>
            <person name="Iorizzo M."/>
            <person name="Ellison S."/>
            <person name="Senalik D."/>
            <person name="Macko-Podgorni A."/>
            <person name="Grzebelus D."/>
            <person name="Bostan H."/>
            <person name="Rolling W."/>
            <person name="Curaba J."/>
            <person name="Simon P."/>
        </authorList>
    </citation>
    <scope>NUCLEOTIDE SEQUENCE</scope>
    <source>
        <tissue evidence="8">Leaf</tissue>
    </source>
</reference>
<evidence type="ECO:0000256" key="1">
    <source>
        <dbReference type="ARBA" id="ARBA00004606"/>
    </source>
</evidence>
<dbReference type="InterPro" id="IPR002347">
    <property type="entry name" value="SDR_fam"/>
</dbReference>
<reference evidence="8" key="1">
    <citation type="journal article" date="2016" name="Nat. Genet.">
        <title>A high-quality carrot genome assembly provides new insights into carotenoid accumulation and asterid genome evolution.</title>
        <authorList>
            <person name="Iorizzo M."/>
            <person name="Ellison S."/>
            <person name="Senalik D."/>
            <person name="Zeng P."/>
            <person name="Satapoomin P."/>
            <person name="Huang J."/>
            <person name="Bowman M."/>
            <person name="Iovene M."/>
            <person name="Sanseverino W."/>
            <person name="Cavagnaro P."/>
            <person name="Yildiz M."/>
            <person name="Macko-Podgorni A."/>
            <person name="Moranska E."/>
            <person name="Grzebelus E."/>
            <person name="Grzebelus D."/>
            <person name="Ashrafi H."/>
            <person name="Zheng Z."/>
            <person name="Cheng S."/>
            <person name="Spooner D."/>
            <person name="Van Deynze A."/>
            <person name="Simon P."/>
        </authorList>
    </citation>
    <scope>NUCLEOTIDE SEQUENCE</scope>
    <source>
        <tissue evidence="8">Leaf</tissue>
    </source>
</reference>
<dbReference type="PRINTS" id="PR00081">
    <property type="entry name" value="GDHRDH"/>
</dbReference>
<evidence type="ECO:0000256" key="7">
    <source>
        <dbReference type="SAM" id="Phobius"/>
    </source>
</evidence>
<dbReference type="PANTHER" id="PTHR43391:SF89">
    <property type="entry name" value="11-BETA-HYDROXYSTEROID DEHYDROGENASE 1A-RELATED"/>
    <property type="match status" value="1"/>
</dbReference>
<evidence type="ECO:0000256" key="3">
    <source>
        <dbReference type="ARBA" id="ARBA00022857"/>
    </source>
</evidence>
<dbReference type="PANTHER" id="PTHR43391">
    <property type="entry name" value="RETINOL DEHYDROGENASE-RELATED"/>
    <property type="match status" value="1"/>
</dbReference>
<evidence type="ECO:0000256" key="6">
    <source>
        <dbReference type="RuleBase" id="RU000363"/>
    </source>
</evidence>
<dbReference type="Pfam" id="PF00106">
    <property type="entry name" value="adh_short"/>
    <property type="match status" value="1"/>
</dbReference>
<dbReference type="InterPro" id="IPR036291">
    <property type="entry name" value="NAD(P)-bd_dom_sf"/>
</dbReference>
<feature type="transmembrane region" description="Helical" evidence="7">
    <location>
        <begin position="6"/>
        <end position="30"/>
    </location>
</feature>
<sequence length="350" mass="38767">MELINGFLNLVAPPSTFLTLLFFLPPYAVFKYFFSFFRSFFAENIAGNVVLITGASSGIGEHLAYEYASHGACLALAARRVDQLEQVAAAARELGAPDVIVIAADVSKIDDCKRMVDQTVDHFGRLDHLVNNAGISSVCMFEEVDDMEAFRSVMETNFWGTVYTTRFAVPHLRNSRGRVVVISSGASWFPMPRCSFYNASKAAVAQFFDTLRIEFGSDVKVTIVTPGFIESEMIQGKFLFKGGKMEFDPDMRDAQAGLVPVRSVVACAKTIVKSARRGDRYLVEPAWFRVSHWLKTFCPEILDVIVWLQYITKPGASPHESFNKKIMDLLPGARALYGGAAEPPANLKAE</sequence>
<dbReference type="GO" id="GO:0008202">
    <property type="term" value="P:steroid metabolic process"/>
    <property type="evidence" value="ECO:0007669"/>
    <property type="project" value="TreeGrafter"/>
</dbReference>
<keyword evidence="7" id="KW-1133">Transmembrane helix</keyword>
<evidence type="ECO:0000256" key="4">
    <source>
        <dbReference type="ARBA" id="ARBA00022968"/>
    </source>
</evidence>
<keyword evidence="9" id="KW-1185">Reference proteome</keyword>
<keyword evidence="7" id="KW-0472">Membrane</keyword>
<dbReference type="EMBL" id="CP093344">
    <property type="protein sequence ID" value="WOG89233.1"/>
    <property type="molecule type" value="Genomic_DNA"/>
</dbReference>
<keyword evidence="3" id="KW-0521">NADP</keyword>
<organism evidence="8 9">
    <name type="scientific">Daucus carota subsp. sativus</name>
    <name type="common">Carrot</name>
    <dbReference type="NCBI Taxonomy" id="79200"/>
    <lineage>
        <taxon>Eukaryota</taxon>
        <taxon>Viridiplantae</taxon>
        <taxon>Streptophyta</taxon>
        <taxon>Embryophyta</taxon>
        <taxon>Tracheophyta</taxon>
        <taxon>Spermatophyta</taxon>
        <taxon>Magnoliopsida</taxon>
        <taxon>eudicotyledons</taxon>
        <taxon>Gunneridae</taxon>
        <taxon>Pentapetalae</taxon>
        <taxon>asterids</taxon>
        <taxon>campanulids</taxon>
        <taxon>Apiales</taxon>
        <taxon>Apiaceae</taxon>
        <taxon>Apioideae</taxon>
        <taxon>Scandiceae</taxon>
        <taxon>Daucinae</taxon>
        <taxon>Daucus</taxon>
        <taxon>Daucus sect. Daucus</taxon>
    </lineage>
</organism>
<gene>
    <name evidence="8" type="ORF">DCAR_0208470</name>
</gene>
<dbReference type="SUPFAM" id="SSF51735">
    <property type="entry name" value="NAD(P)-binding Rossmann-fold domains"/>
    <property type="match status" value="1"/>
</dbReference>
<dbReference type="Proteomes" id="UP000077755">
    <property type="component" value="Chromosome 2"/>
</dbReference>
<dbReference type="KEGG" id="dcr:108208389"/>
<evidence type="ECO:0000256" key="2">
    <source>
        <dbReference type="ARBA" id="ARBA00006484"/>
    </source>
</evidence>
<dbReference type="InterPro" id="IPR020904">
    <property type="entry name" value="Sc_DH/Rdtase_CS"/>
</dbReference>
<dbReference type="PROSITE" id="PS00061">
    <property type="entry name" value="ADH_SHORT"/>
    <property type="match status" value="1"/>
</dbReference>
<dbReference type="GO" id="GO:0072582">
    <property type="term" value="F:17-beta-hydroxysteroid dehydrogenase (NADP+) activity"/>
    <property type="evidence" value="ECO:0007669"/>
    <property type="project" value="TreeGrafter"/>
</dbReference>
<dbReference type="AlphaFoldDB" id="A0AAF1ANH6"/>
<evidence type="ECO:0000313" key="9">
    <source>
        <dbReference type="Proteomes" id="UP000077755"/>
    </source>
</evidence>
<keyword evidence="5" id="KW-0560">Oxidoreductase</keyword>
<proteinExistence type="inferred from homology"/>
<accession>A0AAF1ANH6</accession>
<comment type="similarity">
    <text evidence="2 6">Belongs to the short-chain dehydrogenases/reductases (SDR) family.</text>
</comment>
<dbReference type="Gene3D" id="3.40.50.720">
    <property type="entry name" value="NAD(P)-binding Rossmann-like Domain"/>
    <property type="match status" value="1"/>
</dbReference>
<dbReference type="GO" id="GO:0005829">
    <property type="term" value="C:cytosol"/>
    <property type="evidence" value="ECO:0007669"/>
    <property type="project" value="TreeGrafter"/>
</dbReference>
<dbReference type="NCBIfam" id="NF004825">
    <property type="entry name" value="PRK06181.1"/>
    <property type="match status" value="1"/>
</dbReference>
<dbReference type="PRINTS" id="PR00080">
    <property type="entry name" value="SDRFAMILY"/>
</dbReference>
<dbReference type="GO" id="GO:0016020">
    <property type="term" value="C:membrane"/>
    <property type="evidence" value="ECO:0007669"/>
    <property type="project" value="UniProtKB-SubCell"/>
</dbReference>